<dbReference type="RefSeq" id="WP_307203059.1">
    <property type="nucleotide sequence ID" value="NZ_JAUSST010000003.1"/>
</dbReference>
<name>A0ABT9U0V2_PAEHA</name>
<keyword evidence="3" id="KW-1185">Reference proteome</keyword>
<sequence>MEMGNANRINLDPAAPDSLYAGAQKVNTALDEAEARQERLERIMNEQISNSLCLHWMGV</sequence>
<accession>A0ABT9U0V2</accession>
<comment type="caution">
    <text evidence="2">The sequence shown here is derived from an EMBL/GenBank/DDBJ whole genome shotgun (WGS) entry which is preliminary data.</text>
</comment>
<keyword evidence="1" id="KW-0175">Coiled coil</keyword>
<organism evidence="2 3">
    <name type="scientific">Paenibacillus harenae</name>
    <dbReference type="NCBI Taxonomy" id="306543"/>
    <lineage>
        <taxon>Bacteria</taxon>
        <taxon>Bacillati</taxon>
        <taxon>Bacillota</taxon>
        <taxon>Bacilli</taxon>
        <taxon>Bacillales</taxon>
        <taxon>Paenibacillaceae</taxon>
        <taxon>Paenibacillus</taxon>
    </lineage>
</organism>
<dbReference type="EMBL" id="JAUSSU010000003">
    <property type="protein sequence ID" value="MDQ0112315.1"/>
    <property type="molecule type" value="Genomic_DNA"/>
</dbReference>
<reference evidence="2 3" key="1">
    <citation type="submission" date="2023-07" db="EMBL/GenBank/DDBJ databases">
        <title>Sorghum-associated microbial communities from plants grown in Nebraska, USA.</title>
        <authorList>
            <person name="Schachtman D."/>
        </authorList>
    </citation>
    <scope>NUCLEOTIDE SEQUENCE [LARGE SCALE GENOMIC DNA]</scope>
    <source>
        <strain evidence="2 3">CC482</strain>
    </source>
</reference>
<proteinExistence type="predicted"/>
<feature type="coiled-coil region" evidence="1">
    <location>
        <begin position="23"/>
        <end position="50"/>
    </location>
</feature>
<gene>
    <name evidence="2" type="ORF">J2T15_001750</name>
</gene>
<evidence type="ECO:0000256" key="1">
    <source>
        <dbReference type="SAM" id="Coils"/>
    </source>
</evidence>
<evidence type="ECO:0000313" key="3">
    <source>
        <dbReference type="Proteomes" id="UP001229346"/>
    </source>
</evidence>
<dbReference type="Proteomes" id="UP001229346">
    <property type="component" value="Unassembled WGS sequence"/>
</dbReference>
<protein>
    <submittedName>
        <fullName evidence="2">Uncharacterized protein</fullName>
    </submittedName>
</protein>
<evidence type="ECO:0000313" key="2">
    <source>
        <dbReference type="EMBL" id="MDQ0112315.1"/>
    </source>
</evidence>